<dbReference type="Pfam" id="PF03825">
    <property type="entry name" value="Nuc_H_symport"/>
    <property type="match status" value="1"/>
</dbReference>
<organism evidence="1 2">
    <name type="scientific">Salmonella enterica I</name>
    <dbReference type="NCBI Taxonomy" id="59201"/>
    <lineage>
        <taxon>Bacteria</taxon>
        <taxon>Pseudomonadati</taxon>
        <taxon>Pseudomonadota</taxon>
        <taxon>Gammaproteobacteria</taxon>
        <taxon>Enterobacterales</taxon>
        <taxon>Enterobacteriaceae</taxon>
        <taxon>Salmonella</taxon>
    </lineage>
</organism>
<dbReference type="Proteomes" id="UP000269208">
    <property type="component" value="Chromosome"/>
</dbReference>
<evidence type="ECO:0000313" key="2">
    <source>
        <dbReference type="Proteomes" id="UP000269208"/>
    </source>
</evidence>
<gene>
    <name evidence="1" type="primary">xapB_2</name>
    <name evidence="1" type="ORF">NCTC6754_04293</name>
</gene>
<protein>
    <submittedName>
        <fullName evidence="1">Nucleoside permease</fullName>
    </submittedName>
</protein>
<sequence>MSSVIRSCIDFARNPEFCRQLCGEVSLYLAFSFADGGSGLYPHHSVLPLNAFGIKTVMLMSMLAWTLRFGFFAFGDPSPFGFVLLPAVDDCLWLRI</sequence>
<dbReference type="GO" id="GO:0005337">
    <property type="term" value="F:nucleoside transmembrane transporter activity"/>
    <property type="evidence" value="ECO:0007669"/>
    <property type="project" value="InterPro"/>
</dbReference>
<name>A0A3S4IIH2_SALET</name>
<proteinExistence type="predicted"/>
<dbReference type="GO" id="GO:0016020">
    <property type="term" value="C:membrane"/>
    <property type="evidence" value="ECO:0007669"/>
    <property type="project" value="InterPro"/>
</dbReference>
<dbReference type="EMBL" id="LR134190">
    <property type="protein sequence ID" value="VEB56305.1"/>
    <property type="molecule type" value="Genomic_DNA"/>
</dbReference>
<dbReference type="InterPro" id="IPR004740">
    <property type="entry name" value="Nuc_H_symport"/>
</dbReference>
<accession>A0A3S4IIH2</accession>
<reference evidence="1 2" key="1">
    <citation type="submission" date="2018-12" db="EMBL/GenBank/DDBJ databases">
        <authorList>
            <consortium name="Pathogen Informatics"/>
        </authorList>
    </citation>
    <scope>NUCLEOTIDE SEQUENCE [LARGE SCALE GENOMIC DNA]</scope>
    <source>
        <strain evidence="1 2">NCTC6754</strain>
    </source>
</reference>
<evidence type="ECO:0000313" key="1">
    <source>
        <dbReference type="EMBL" id="VEB56305.1"/>
    </source>
</evidence>
<dbReference type="AlphaFoldDB" id="A0A3S4IIH2"/>